<evidence type="ECO:0000313" key="2">
    <source>
        <dbReference type="Proteomes" id="UP001156836"/>
    </source>
</evidence>
<proteinExistence type="predicted"/>
<gene>
    <name evidence="1" type="ORF">GCM10007860_29300</name>
</gene>
<reference evidence="2" key="1">
    <citation type="journal article" date="2019" name="Int. J. Syst. Evol. Microbiol.">
        <title>The Global Catalogue of Microorganisms (GCM) 10K type strain sequencing project: providing services to taxonomists for standard genome sequencing and annotation.</title>
        <authorList>
            <consortium name="The Broad Institute Genomics Platform"/>
            <consortium name="The Broad Institute Genome Sequencing Center for Infectious Disease"/>
            <person name="Wu L."/>
            <person name="Ma J."/>
        </authorList>
    </citation>
    <scope>NUCLEOTIDE SEQUENCE [LARGE SCALE GENOMIC DNA]</scope>
    <source>
        <strain evidence="2">NBRC 104970</strain>
    </source>
</reference>
<sequence length="129" mass="14485">MAVEVNKYIVGLLLALPLIGHAAEDINIDNARLTLKKWGMAYCLGTFQKSETEDEAGYARGGYFQLGEHAEPAYRNIRSYFNKVIPEDKKVMQATGKTSNLMRCLDAYEAPAYSKLIIQQDKFIGAEME</sequence>
<dbReference type="Proteomes" id="UP001156836">
    <property type="component" value="Unassembled WGS sequence"/>
</dbReference>
<dbReference type="EMBL" id="BSOZ01000064">
    <property type="protein sequence ID" value="GLS05773.1"/>
    <property type="molecule type" value="Genomic_DNA"/>
</dbReference>
<dbReference type="Gene3D" id="1.20.120.1620">
    <property type="match status" value="1"/>
</dbReference>
<protein>
    <submittedName>
        <fullName evidence="1">Uncharacterized protein</fullName>
    </submittedName>
</protein>
<organism evidence="1 2">
    <name type="scientific">Chitiniphilus shinanonensis</name>
    <dbReference type="NCBI Taxonomy" id="553088"/>
    <lineage>
        <taxon>Bacteria</taxon>
        <taxon>Pseudomonadati</taxon>
        <taxon>Pseudomonadota</taxon>
        <taxon>Betaproteobacteria</taxon>
        <taxon>Neisseriales</taxon>
        <taxon>Chitinibacteraceae</taxon>
        <taxon>Chitiniphilus</taxon>
    </lineage>
</organism>
<comment type="caution">
    <text evidence="1">The sequence shown here is derived from an EMBL/GenBank/DDBJ whole genome shotgun (WGS) entry which is preliminary data.</text>
</comment>
<keyword evidence="2" id="KW-1185">Reference proteome</keyword>
<accession>A0ABQ6BVM6</accession>
<name>A0ABQ6BVM6_9NEIS</name>
<dbReference type="InterPro" id="IPR038314">
    <property type="entry name" value="T6SS_sf"/>
</dbReference>
<evidence type="ECO:0000313" key="1">
    <source>
        <dbReference type="EMBL" id="GLS05773.1"/>
    </source>
</evidence>